<keyword evidence="3" id="KW-1185">Reference proteome</keyword>
<dbReference type="SUPFAM" id="SSF55469">
    <property type="entry name" value="FMN-dependent nitroreductase-like"/>
    <property type="match status" value="1"/>
</dbReference>
<gene>
    <name evidence="2" type="ORF">FNH06_32125</name>
</gene>
<accession>A0A557ZZ25</accession>
<evidence type="ECO:0000313" key="3">
    <source>
        <dbReference type="Proteomes" id="UP000318578"/>
    </source>
</evidence>
<dbReference type="InterPro" id="IPR029479">
    <property type="entry name" value="Nitroreductase"/>
</dbReference>
<protein>
    <recommendedName>
        <fullName evidence="1">Nitroreductase domain-containing protein</fullName>
    </recommendedName>
</protein>
<name>A0A557ZZ25_9PSEU</name>
<reference evidence="2 3" key="1">
    <citation type="submission" date="2019-07" db="EMBL/GenBank/DDBJ databases">
        <title>New species of Amycolatopsis and Streptomyces.</title>
        <authorList>
            <person name="Duangmal K."/>
            <person name="Teo W.F.A."/>
            <person name="Lipun K."/>
        </authorList>
    </citation>
    <scope>NUCLEOTIDE SEQUENCE [LARGE SCALE GENOMIC DNA]</scope>
    <source>
        <strain evidence="2 3">JCM 30562</strain>
    </source>
</reference>
<sequence length="310" mass="33005">MSWSGTEIGVLARAVSRAPSVHHSRPWTLEAHGDQAELVERVEVALPRHDPAGRDRMVSCGAALANLELAVRALGRRPAVALFPAGGRPDLVAKVVAAGREDATAEEVERYSAVFRRRSYRAPFSLHPVPPSILDSLGAAAGSGAQARAVRRPEDAAALAELLRRAAAVLREDRVYQRELTAWTAQFPEPLQDVAGLPWAALAHDGTRLPDSLTLAGRLRTEGLLVVLTPGDGRRDHLLAGLAMERIWLAALTEGLVGSVLAQPLHVPEVRAGLADRLGLPGHPQVILRFGYPVTATPVTLPSAVAAGPR</sequence>
<evidence type="ECO:0000259" key="1">
    <source>
        <dbReference type="Pfam" id="PF00881"/>
    </source>
</evidence>
<dbReference type="Proteomes" id="UP000318578">
    <property type="component" value="Unassembled WGS sequence"/>
</dbReference>
<dbReference type="NCBIfam" id="NF047509">
    <property type="entry name" value="Rv3131_FMN_oxido"/>
    <property type="match status" value="1"/>
</dbReference>
<dbReference type="EMBL" id="VJZA01000083">
    <property type="protein sequence ID" value="TVT17250.1"/>
    <property type="molecule type" value="Genomic_DNA"/>
</dbReference>
<comment type="caution">
    <text evidence="2">The sequence shown here is derived from an EMBL/GenBank/DDBJ whole genome shotgun (WGS) entry which is preliminary data.</text>
</comment>
<dbReference type="AlphaFoldDB" id="A0A557ZZ25"/>
<dbReference type="Gene3D" id="3.40.109.10">
    <property type="entry name" value="NADH Oxidase"/>
    <property type="match status" value="1"/>
</dbReference>
<feature type="domain" description="Nitroreductase" evidence="1">
    <location>
        <begin position="116"/>
        <end position="292"/>
    </location>
</feature>
<dbReference type="OrthoDB" id="8156917at2"/>
<dbReference type="GO" id="GO:0016491">
    <property type="term" value="F:oxidoreductase activity"/>
    <property type="evidence" value="ECO:0007669"/>
    <property type="project" value="InterPro"/>
</dbReference>
<dbReference type="Pfam" id="PF00881">
    <property type="entry name" value="Nitroreductase"/>
    <property type="match status" value="1"/>
</dbReference>
<dbReference type="RefSeq" id="WP_144643671.1">
    <property type="nucleotide sequence ID" value="NZ_BNAX01000004.1"/>
</dbReference>
<dbReference type="InterPro" id="IPR000415">
    <property type="entry name" value="Nitroreductase-like"/>
</dbReference>
<organism evidence="2 3">
    <name type="scientific">Amycolatopsis acidiphila</name>
    <dbReference type="NCBI Taxonomy" id="715473"/>
    <lineage>
        <taxon>Bacteria</taxon>
        <taxon>Bacillati</taxon>
        <taxon>Actinomycetota</taxon>
        <taxon>Actinomycetes</taxon>
        <taxon>Pseudonocardiales</taxon>
        <taxon>Pseudonocardiaceae</taxon>
        <taxon>Amycolatopsis</taxon>
    </lineage>
</organism>
<proteinExistence type="predicted"/>
<evidence type="ECO:0000313" key="2">
    <source>
        <dbReference type="EMBL" id="TVT17250.1"/>
    </source>
</evidence>